<dbReference type="AlphaFoldDB" id="D7BJK5"/>
<name>D7BJK5_ALLS1</name>
<dbReference type="Pfam" id="PF00990">
    <property type="entry name" value="GGDEF"/>
    <property type="match status" value="1"/>
</dbReference>
<accession>D7BJK5</accession>
<geneLocation type="plasmid" evidence="3 4">
    <name>pMESIL02</name>
</geneLocation>
<reference evidence="3 4" key="1">
    <citation type="journal article" date="2010" name="Stand. Genomic Sci.">
        <title>Complete genome sequence of Meiothermus silvanus type strain (VI-R2).</title>
        <authorList>
            <person name="Sikorski J."/>
            <person name="Tindall B.J."/>
            <person name="Lowry S."/>
            <person name="Lucas S."/>
            <person name="Nolan M."/>
            <person name="Copeland A."/>
            <person name="Glavina Del Rio T."/>
            <person name="Tice H."/>
            <person name="Cheng J.F."/>
            <person name="Han C."/>
            <person name="Pitluck S."/>
            <person name="Liolios K."/>
            <person name="Ivanova N."/>
            <person name="Mavromatis K."/>
            <person name="Mikhailova N."/>
            <person name="Pati A."/>
            <person name="Goodwin L."/>
            <person name="Chen A."/>
            <person name="Palaniappan K."/>
            <person name="Land M."/>
            <person name="Hauser L."/>
            <person name="Chang Y.J."/>
            <person name="Jeffries C.D."/>
            <person name="Rohde M."/>
            <person name="Goker M."/>
            <person name="Woyke T."/>
            <person name="Bristow J."/>
            <person name="Eisen J.A."/>
            <person name="Markowitz V."/>
            <person name="Hugenholtz P."/>
            <person name="Kyrpides N.C."/>
            <person name="Klenk H.P."/>
            <person name="Lapidus A."/>
        </authorList>
    </citation>
    <scope>NUCLEOTIDE SEQUENCE [LARGE SCALE GENOMIC DNA]</scope>
    <source>
        <strain evidence="4">ATCC 700542 / DSM 9946 / VI-R2</strain>
        <plasmid evidence="4">Plasmid pMESIL02</plasmid>
    </source>
</reference>
<dbReference type="InterPro" id="IPR043128">
    <property type="entry name" value="Rev_trsase/Diguanyl_cyclase"/>
</dbReference>
<dbReference type="SUPFAM" id="SSF55073">
    <property type="entry name" value="Nucleotide cyclase"/>
    <property type="match status" value="1"/>
</dbReference>
<dbReference type="PANTHER" id="PTHR33121">
    <property type="entry name" value="CYCLIC DI-GMP PHOSPHODIESTERASE PDEF"/>
    <property type="match status" value="1"/>
</dbReference>
<dbReference type="InterPro" id="IPR000160">
    <property type="entry name" value="GGDEF_dom"/>
</dbReference>
<dbReference type="InterPro" id="IPR035919">
    <property type="entry name" value="EAL_sf"/>
</dbReference>
<dbReference type="Gene3D" id="3.30.450.40">
    <property type="match status" value="1"/>
</dbReference>
<organism evidence="3 4">
    <name type="scientific">Allomeiothermus silvanus (strain ATCC 700542 / DSM 9946 / NBRC 106475 / NCIMB 13440 / VI-R2)</name>
    <name type="common">Thermus silvanus</name>
    <dbReference type="NCBI Taxonomy" id="526227"/>
    <lineage>
        <taxon>Bacteria</taxon>
        <taxon>Thermotogati</taxon>
        <taxon>Deinococcota</taxon>
        <taxon>Deinococci</taxon>
        <taxon>Thermales</taxon>
        <taxon>Thermaceae</taxon>
        <taxon>Allomeiothermus</taxon>
    </lineage>
</organism>
<dbReference type="CDD" id="cd01949">
    <property type="entry name" value="GGDEF"/>
    <property type="match status" value="1"/>
</dbReference>
<dbReference type="SUPFAM" id="SSF141868">
    <property type="entry name" value="EAL domain-like"/>
    <property type="match status" value="1"/>
</dbReference>
<feature type="domain" description="GGDEF" evidence="2">
    <location>
        <begin position="194"/>
        <end position="309"/>
    </location>
</feature>
<dbReference type="InterPro" id="IPR001633">
    <property type="entry name" value="EAL_dom"/>
</dbReference>
<evidence type="ECO:0000259" key="1">
    <source>
        <dbReference type="PROSITE" id="PS50883"/>
    </source>
</evidence>
<dbReference type="GO" id="GO:0071111">
    <property type="term" value="F:cyclic-guanylate-specific phosphodiesterase activity"/>
    <property type="evidence" value="ECO:0007669"/>
    <property type="project" value="InterPro"/>
</dbReference>
<dbReference type="InterPro" id="IPR050706">
    <property type="entry name" value="Cyclic-di-GMP_PDE-like"/>
</dbReference>
<sequence length="550" mass="61317">MLPLWEGFSTVPEERLFQGLLEAAVSVVPGAEAGSITLLLEGRFRFVATVGYDREALQRVSFAPEEQWGFCRRGLSRVRQVGRPEIEAQRSAYDAARGSLLEVAGRMGEIRSVLVAPVFHDGMEIAYLHLDSFSQEAFPSVAYELIEAFAHQLGLLVSRRRWQEALRWQARHDPLTQLLNRHGFEEAVAAFQGPGHSLMVIELEELRRINQRYGRPRADQALQHMAGVMASSLPVSSFLSRWEGGTFVLVLPSEEAPRYLEGLRQQLPYAWRAGTAGLEGDWEAALAHADFALRYAKSHRRDSARFEDLRALYERQRVLLAELEQALASLSAPALRLEFQPVVAFPDAQQVLFLEALLRFAEAPPLEVLALAEQHGLLSALTERILDLALSEAARRGQPVSVNLSPAQLHPLLPEAVARTLARHGLPASSLVLEIVEAAFHEDCLGLIQHLREMGMAIWLDDFGSGHSNFERLLCLPIDGIKLSHSFARHFTSPRGRYLAEGLVTIARGLKLPVVVEGIEEPEQVKAFYSMGFSWGQGFLYRPFPSRSAS</sequence>
<evidence type="ECO:0000313" key="3">
    <source>
        <dbReference type="EMBL" id="ADH65361.1"/>
    </source>
</evidence>
<dbReference type="Pfam" id="PF00563">
    <property type="entry name" value="EAL"/>
    <property type="match status" value="1"/>
</dbReference>
<dbReference type="Gene3D" id="3.30.70.270">
    <property type="match status" value="1"/>
</dbReference>
<dbReference type="EMBL" id="CP002044">
    <property type="protein sequence ID" value="ADH65361.1"/>
    <property type="molecule type" value="Genomic_DNA"/>
</dbReference>
<feature type="domain" description="EAL" evidence="1">
    <location>
        <begin position="316"/>
        <end position="550"/>
    </location>
</feature>
<evidence type="ECO:0000313" key="4">
    <source>
        <dbReference type="Proteomes" id="UP000001916"/>
    </source>
</evidence>
<dbReference type="SMART" id="SM00052">
    <property type="entry name" value="EAL"/>
    <property type="match status" value="1"/>
</dbReference>
<dbReference type="InterPro" id="IPR029787">
    <property type="entry name" value="Nucleotide_cyclase"/>
</dbReference>
<dbReference type="PANTHER" id="PTHR33121:SF79">
    <property type="entry name" value="CYCLIC DI-GMP PHOSPHODIESTERASE PDED-RELATED"/>
    <property type="match status" value="1"/>
</dbReference>
<dbReference type="CDD" id="cd01948">
    <property type="entry name" value="EAL"/>
    <property type="match status" value="1"/>
</dbReference>
<protein>
    <submittedName>
        <fullName evidence="3">Diguanylate cyclase/phosphodiesterase with GAF sensor</fullName>
    </submittedName>
</protein>
<dbReference type="PROSITE" id="PS50883">
    <property type="entry name" value="EAL"/>
    <property type="match status" value="1"/>
</dbReference>
<dbReference type="HOGENOM" id="CLU_000445_70_50_0"/>
<dbReference type="PROSITE" id="PS50887">
    <property type="entry name" value="GGDEF"/>
    <property type="match status" value="1"/>
</dbReference>
<dbReference type="KEGG" id="msv:Mesil_3568"/>
<keyword evidence="4" id="KW-1185">Reference proteome</keyword>
<dbReference type="InterPro" id="IPR029016">
    <property type="entry name" value="GAF-like_dom_sf"/>
</dbReference>
<dbReference type="SMART" id="SM00267">
    <property type="entry name" value="GGDEF"/>
    <property type="match status" value="1"/>
</dbReference>
<dbReference type="SUPFAM" id="SSF55781">
    <property type="entry name" value="GAF domain-like"/>
    <property type="match status" value="1"/>
</dbReference>
<dbReference type="Gene3D" id="3.20.20.450">
    <property type="entry name" value="EAL domain"/>
    <property type="match status" value="1"/>
</dbReference>
<evidence type="ECO:0000259" key="2">
    <source>
        <dbReference type="PROSITE" id="PS50887"/>
    </source>
</evidence>
<proteinExistence type="predicted"/>
<dbReference type="Proteomes" id="UP000001916">
    <property type="component" value="Plasmid pMESIL02"/>
</dbReference>
<gene>
    <name evidence="3" type="ORF">Mesil_3568</name>
</gene>
<keyword evidence="3" id="KW-0614">Plasmid</keyword>